<comment type="function">
    <text evidence="12">May be involved in iron transport and iron homeostasis.</text>
</comment>
<dbReference type="GO" id="GO:0045490">
    <property type="term" value="P:pectin catabolic process"/>
    <property type="evidence" value="ECO:0007669"/>
    <property type="project" value="UniProtKB-UniPathway"/>
</dbReference>
<evidence type="ECO:0000256" key="2">
    <source>
        <dbReference type="ARBA" id="ARBA00004191"/>
    </source>
</evidence>
<evidence type="ECO:0000256" key="5">
    <source>
        <dbReference type="ARBA" id="ARBA00022448"/>
    </source>
</evidence>
<dbReference type="EMBL" id="JAAGAX010000008">
    <property type="protein sequence ID" value="KAF2307311.1"/>
    <property type="molecule type" value="Genomic_DNA"/>
</dbReference>
<accession>A0A6A6M0T5</accession>
<sequence>MGDHGSSTLSATFTLRADNFVAMNLSFVAPAATIYGDKASFYLCGFVGVQDTLTDALGRHFFVSCYIQGTIDFIWGKGQSVYKNCVFNATTGMLGGRAGYITAQGRASSNDPSGFVFLSGFIYGTGPVYLGRAYNQYSRVVFKNTYMSVVVQPKGWSSWGFVGKEGKEILNVKDLLFYVILQLSLAEAFVTWRFRNLNSRCSITNSDLQCSHLLTDDKVPQDVSGIELDFSAPIVHIKSDVLQAVPLSLLAEATYVDSLLTALLALSGEEQDALAATPAHPVGLYVGAIERLCGVALGVAMERDWVVLLAGINRPIALAQANAVLNRIDLLCEMGGASLFGVLLSKYDPVTCLKLATGLMIWSLPVMIGLTLLTNKLSTGVLDHARFSQTCCRESTGAAMDDVNSLVDRVVETIKLGWKEYVQQPVLPASLAYVLLCFNVVLAPGSLMTAFLI</sequence>
<dbReference type="GO" id="GO:0005381">
    <property type="term" value="F:iron ion transmembrane transporter activity"/>
    <property type="evidence" value="ECO:0007669"/>
    <property type="project" value="UniProtKB-UniRule"/>
</dbReference>
<evidence type="ECO:0000256" key="3">
    <source>
        <dbReference type="ARBA" id="ARBA00005184"/>
    </source>
</evidence>
<evidence type="ECO:0000256" key="1">
    <source>
        <dbReference type="ARBA" id="ARBA00004141"/>
    </source>
</evidence>
<dbReference type="InterPro" id="IPR012334">
    <property type="entry name" value="Pectin_lyas_fold"/>
</dbReference>
<evidence type="ECO:0000256" key="10">
    <source>
        <dbReference type="ARBA" id="ARBA00023085"/>
    </source>
</evidence>
<dbReference type="Pfam" id="PF06963">
    <property type="entry name" value="FPN1"/>
    <property type="match status" value="1"/>
</dbReference>
<keyword evidence="6" id="KW-0964">Secreted</keyword>
<feature type="domain" description="Pectinesterase catalytic" evidence="13">
    <location>
        <begin position="9"/>
        <end position="159"/>
    </location>
</feature>
<evidence type="ECO:0000256" key="4">
    <source>
        <dbReference type="ARBA" id="ARBA00008891"/>
    </source>
</evidence>
<dbReference type="UniPathway" id="UPA00545">
    <property type="reaction ID" value="UER00823"/>
</dbReference>
<dbReference type="PANTHER" id="PTHR31321:SF85">
    <property type="entry name" value="PECTINESTERASE CATALYTIC DOMAIN-CONTAINING PROTEIN"/>
    <property type="match status" value="1"/>
</dbReference>
<keyword evidence="10" id="KW-0063">Aspartyl esterase</keyword>
<proteinExistence type="inferred from homology"/>
<comment type="similarity">
    <text evidence="4">Belongs to the pectinesterase family.</text>
</comment>
<dbReference type="GO" id="GO:0042545">
    <property type="term" value="P:cell wall modification"/>
    <property type="evidence" value="ECO:0007669"/>
    <property type="project" value="InterPro"/>
</dbReference>
<dbReference type="AlphaFoldDB" id="A0A6A6M0T5"/>
<evidence type="ECO:0000256" key="7">
    <source>
        <dbReference type="ARBA" id="ARBA00022692"/>
    </source>
</evidence>
<keyword evidence="11" id="KW-0472">Membrane</keyword>
<keyword evidence="12" id="KW-0406">Ion transport</keyword>
<dbReference type="InterPro" id="IPR011050">
    <property type="entry name" value="Pectin_lyase_fold/virulence"/>
</dbReference>
<evidence type="ECO:0000259" key="13">
    <source>
        <dbReference type="Pfam" id="PF01095"/>
    </source>
</evidence>
<evidence type="ECO:0000313" key="15">
    <source>
        <dbReference type="Proteomes" id="UP000467840"/>
    </source>
</evidence>
<dbReference type="GO" id="GO:0030599">
    <property type="term" value="F:pectinesterase activity"/>
    <property type="evidence" value="ECO:0007669"/>
    <property type="project" value="InterPro"/>
</dbReference>
<organism evidence="14 15">
    <name type="scientific">Hevea brasiliensis</name>
    <name type="common">Para rubber tree</name>
    <name type="synonym">Siphonia brasiliensis</name>
    <dbReference type="NCBI Taxonomy" id="3981"/>
    <lineage>
        <taxon>Eukaryota</taxon>
        <taxon>Viridiplantae</taxon>
        <taxon>Streptophyta</taxon>
        <taxon>Embryophyta</taxon>
        <taxon>Tracheophyta</taxon>
        <taxon>Spermatophyta</taxon>
        <taxon>Magnoliopsida</taxon>
        <taxon>eudicotyledons</taxon>
        <taxon>Gunneridae</taxon>
        <taxon>Pentapetalae</taxon>
        <taxon>rosids</taxon>
        <taxon>fabids</taxon>
        <taxon>Malpighiales</taxon>
        <taxon>Euphorbiaceae</taxon>
        <taxon>Crotonoideae</taxon>
        <taxon>Micrandreae</taxon>
        <taxon>Hevea</taxon>
    </lineage>
</organism>
<dbReference type="PANTHER" id="PTHR31321">
    <property type="entry name" value="ACYL-COA THIOESTER HYDROLASE YBHC-RELATED"/>
    <property type="match status" value="1"/>
</dbReference>
<dbReference type="Gene3D" id="2.160.20.10">
    <property type="entry name" value="Single-stranded right-handed beta-helix, Pectin lyase-like"/>
    <property type="match status" value="1"/>
</dbReference>
<keyword evidence="9" id="KW-1133">Transmembrane helix</keyword>
<dbReference type="SUPFAM" id="SSF51126">
    <property type="entry name" value="Pectin lyase-like"/>
    <property type="match status" value="1"/>
</dbReference>
<dbReference type="Pfam" id="PF01095">
    <property type="entry name" value="Pectinesterase"/>
    <property type="match status" value="1"/>
</dbReference>
<gene>
    <name evidence="14" type="ORF">GH714_026248</name>
</gene>
<protein>
    <recommendedName>
        <fullName evidence="12">Solute carrier family 40 member</fullName>
    </recommendedName>
</protein>
<evidence type="ECO:0000256" key="12">
    <source>
        <dbReference type="RuleBase" id="RU365065"/>
    </source>
</evidence>
<evidence type="ECO:0000256" key="8">
    <source>
        <dbReference type="ARBA" id="ARBA00022801"/>
    </source>
</evidence>
<comment type="subcellular location">
    <subcellularLocation>
        <location evidence="1 12">Membrane</location>
        <topology evidence="1 12">Multi-pass membrane protein</topology>
    </subcellularLocation>
    <subcellularLocation>
        <location evidence="2">Secreted</location>
        <location evidence="2">Cell wall</location>
    </subcellularLocation>
</comment>
<comment type="pathway">
    <text evidence="3">Glycan metabolism; pectin degradation; 2-dehydro-3-deoxy-D-gluconate from pectin: step 1/5.</text>
</comment>
<dbReference type="InterPro" id="IPR000070">
    <property type="entry name" value="Pectinesterase_cat"/>
</dbReference>
<evidence type="ECO:0000256" key="11">
    <source>
        <dbReference type="ARBA" id="ARBA00023136"/>
    </source>
</evidence>
<keyword evidence="8" id="KW-0378">Hydrolase</keyword>
<dbReference type="InterPro" id="IPR009716">
    <property type="entry name" value="Ferroportin-1"/>
</dbReference>
<dbReference type="GO" id="GO:0016020">
    <property type="term" value="C:membrane"/>
    <property type="evidence" value="ECO:0007669"/>
    <property type="project" value="UniProtKB-SubCell"/>
</dbReference>
<keyword evidence="5 12" id="KW-0813">Transport</keyword>
<evidence type="ECO:0000256" key="9">
    <source>
        <dbReference type="ARBA" id="ARBA00022989"/>
    </source>
</evidence>
<comment type="caution">
    <text evidence="14">The sequence shown here is derived from an EMBL/GenBank/DDBJ whole genome shotgun (WGS) entry which is preliminary data.</text>
</comment>
<keyword evidence="7" id="KW-0812">Transmembrane</keyword>
<evidence type="ECO:0000256" key="6">
    <source>
        <dbReference type="ARBA" id="ARBA00022512"/>
    </source>
</evidence>
<keyword evidence="15" id="KW-1185">Reference proteome</keyword>
<reference evidence="14 15" key="1">
    <citation type="journal article" date="2020" name="Mol. Plant">
        <title>The Chromosome-Based Rubber Tree Genome Provides New Insights into Spurge Genome Evolution and Rubber Biosynthesis.</title>
        <authorList>
            <person name="Liu J."/>
            <person name="Shi C."/>
            <person name="Shi C.C."/>
            <person name="Li W."/>
            <person name="Zhang Q.J."/>
            <person name="Zhang Y."/>
            <person name="Li K."/>
            <person name="Lu H.F."/>
            <person name="Shi C."/>
            <person name="Zhu S.T."/>
            <person name="Xiao Z.Y."/>
            <person name="Nan H."/>
            <person name="Yue Y."/>
            <person name="Zhu X.G."/>
            <person name="Wu Y."/>
            <person name="Hong X.N."/>
            <person name="Fan G.Y."/>
            <person name="Tong Y."/>
            <person name="Zhang D."/>
            <person name="Mao C.L."/>
            <person name="Liu Y.L."/>
            <person name="Hao S.J."/>
            <person name="Liu W.Q."/>
            <person name="Lv M.Q."/>
            <person name="Zhang H.B."/>
            <person name="Liu Y."/>
            <person name="Hu-Tang G.R."/>
            <person name="Wang J.P."/>
            <person name="Wang J.H."/>
            <person name="Sun Y.H."/>
            <person name="Ni S.B."/>
            <person name="Chen W.B."/>
            <person name="Zhang X.C."/>
            <person name="Jiao Y.N."/>
            <person name="Eichler E.E."/>
            <person name="Li G.H."/>
            <person name="Liu X."/>
            <person name="Gao L.Z."/>
        </authorList>
    </citation>
    <scope>NUCLEOTIDE SEQUENCE [LARGE SCALE GENOMIC DNA]</scope>
    <source>
        <strain evidence="15">cv. GT1</strain>
        <tissue evidence="14">Leaf</tissue>
    </source>
</reference>
<keyword evidence="6" id="KW-0134">Cell wall</keyword>
<comment type="similarity">
    <text evidence="12">Belongs to the ferroportin (FP) (TC 2.A.100) family. SLC40A subfamily.</text>
</comment>
<dbReference type="Proteomes" id="UP000467840">
    <property type="component" value="Chromosome 9"/>
</dbReference>
<evidence type="ECO:0000313" key="14">
    <source>
        <dbReference type="EMBL" id="KAF2307311.1"/>
    </source>
</evidence>
<name>A0A6A6M0T5_HEVBR</name>